<dbReference type="RefSeq" id="WP_146847083.1">
    <property type="nucleotide sequence ID" value="NZ_BJWH01000017.1"/>
</dbReference>
<evidence type="ECO:0000259" key="1">
    <source>
        <dbReference type="Pfam" id="PF12146"/>
    </source>
</evidence>
<dbReference type="InterPro" id="IPR051044">
    <property type="entry name" value="MAG_DAG_Lipase"/>
</dbReference>
<keyword evidence="3" id="KW-1185">Reference proteome</keyword>
<feature type="domain" description="Serine aminopeptidase S33" evidence="1">
    <location>
        <begin position="44"/>
        <end position="293"/>
    </location>
</feature>
<evidence type="ECO:0000313" key="2">
    <source>
        <dbReference type="EMBL" id="GEL99432.1"/>
    </source>
</evidence>
<accession>A0A511JN20</accession>
<name>A0A511JN20_9CELL</name>
<dbReference type="OrthoDB" id="9801217at2"/>
<dbReference type="InterPro" id="IPR029058">
    <property type="entry name" value="AB_hydrolase_fold"/>
</dbReference>
<gene>
    <name evidence="2" type="ORF">CTE05_29790</name>
</gene>
<comment type="caution">
    <text evidence="2">The sequence shown here is derived from an EMBL/GenBank/DDBJ whole genome shotgun (WGS) entry which is preliminary data.</text>
</comment>
<organism evidence="2 3">
    <name type="scientific">Cellulomonas terrae</name>
    <dbReference type="NCBI Taxonomy" id="311234"/>
    <lineage>
        <taxon>Bacteria</taxon>
        <taxon>Bacillati</taxon>
        <taxon>Actinomycetota</taxon>
        <taxon>Actinomycetes</taxon>
        <taxon>Micrococcales</taxon>
        <taxon>Cellulomonadaceae</taxon>
        <taxon>Cellulomonas</taxon>
    </lineage>
</organism>
<dbReference type="GO" id="GO:0016787">
    <property type="term" value="F:hydrolase activity"/>
    <property type="evidence" value="ECO:0007669"/>
    <property type="project" value="UniProtKB-KW"/>
</dbReference>
<keyword evidence="2" id="KW-0378">Hydrolase</keyword>
<protein>
    <submittedName>
        <fullName evidence="2">Alpha/beta hydrolase</fullName>
    </submittedName>
</protein>
<evidence type="ECO:0000313" key="3">
    <source>
        <dbReference type="Proteomes" id="UP000321049"/>
    </source>
</evidence>
<dbReference type="InterPro" id="IPR022742">
    <property type="entry name" value="Hydrolase_4"/>
</dbReference>
<dbReference type="Gene3D" id="3.40.50.1820">
    <property type="entry name" value="alpha/beta hydrolase"/>
    <property type="match status" value="1"/>
</dbReference>
<dbReference type="Proteomes" id="UP000321049">
    <property type="component" value="Unassembled WGS sequence"/>
</dbReference>
<dbReference type="SUPFAM" id="SSF53474">
    <property type="entry name" value="alpha/beta-Hydrolases"/>
    <property type="match status" value="1"/>
</dbReference>
<reference evidence="2 3" key="1">
    <citation type="submission" date="2019-07" db="EMBL/GenBank/DDBJ databases">
        <title>Whole genome shotgun sequence of Cellulomonas terrae NBRC 100819.</title>
        <authorList>
            <person name="Hosoyama A."/>
            <person name="Uohara A."/>
            <person name="Ohji S."/>
            <person name="Ichikawa N."/>
        </authorList>
    </citation>
    <scope>NUCLEOTIDE SEQUENCE [LARGE SCALE GENOMIC DNA]</scope>
    <source>
        <strain evidence="2 3">NBRC 100819</strain>
    </source>
</reference>
<proteinExistence type="predicted"/>
<dbReference type="EMBL" id="BJWH01000017">
    <property type="protein sequence ID" value="GEL99432.1"/>
    <property type="molecule type" value="Genomic_DNA"/>
</dbReference>
<dbReference type="PANTHER" id="PTHR11614">
    <property type="entry name" value="PHOSPHOLIPASE-RELATED"/>
    <property type="match status" value="1"/>
</dbReference>
<sequence length="317" mass="34390">MTDDGDALPDVLGPGWTARTLPLRPDGRTPDPVATLVHREGTDSRRALLYVHGFVDYFFHTQFADALAAHGYDVYALDLRDYGRSIRDGRPPNHVTNLGAFAEEIDAAIRLIRADHDQVVLLGHSMGGLVTSLWADARRGEGLIDALVLNSPWLDLRGSWFKRTVVTRALDLVGKVAPDLVVDGIAPYYGRALHEGTGGEWSYDLAWKPLDGFPARAGFGRTVRRGHARVARGLDIDVPVLLLASDASGPDDVWHDALLTTDSVLDVADMKRLAPNLGPDVTFVEVPGGAHDLALSPAPARDTYVAEVLAFLDARLP</sequence>
<dbReference type="Pfam" id="PF12146">
    <property type="entry name" value="Hydrolase_4"/>
    <property type="match status" value="1"/>
</dbReference>
<dbReference type="AlphaFoldDB" id="A0A511JN20"/>